<proteinExistence type="predicted"/>
<name>A0AAV4EV28_9GAST</name>
<gene>
    <name evidence="1" type="ORF">ElyMa_001919100</name>
</gene>
<evidence type="ECO:0000313" key="2">
    <source>
        <dbReference type="Proteomes" id="UP000762676"/>
    </source>
</evidence>
<keyword evidence="2" id="KW-1185">Reference proteome</keyword>
<sequence length="117" mass="13772">MYSAFDTVNRCQLPDIVNKFMKVDKLRIICFLLRSTEINTRINGSSKQCHSLVMLGPPRRQTKSSTVYHLHPNQIPLMIEKSLVRYHNYAIDWDFIPNITRTKETLEKHQLKVNTNK</sequence>
<accession>A0AAV4EV28</accession>
<protein>
    <submittedName>
        <fullName evidence="1">Uncharacterized protein</fullName>
    </submittedName>
</protein>
<dbReference type="AlphaFoldDB" id="A0AAV4EV28"/>
<comment type="caution">
    <text evidence="1">The sequence shown here is derived from an EMBL/GenBank/DDBJ whole genome shotgun (WGS) entry which is preliminary data.</text>
</comment>
<dbReference type="EMBL" id="BMAT01003890">
    <property type="protein sequence ID" value="GFR64308.1"/>
    <property type="molecule type" value="Genomic_DNA"/>
</dbReference>
<organism evidence="1 2">
    <name type="scientific">Elysia marginata</name>
    <dbReference type="NCBI Taxonomy" id="1093978"/>
    <lineage>
        <taxon>Eukaryota</taxon>
        <taxon>Metazoa</taxon>
        <taxon>Spiralia</taxon>
        <taxon>Lophotrochozoa</taxon>
        <taxon>Mollusca</taxon>
        <taxon>Gastropoda</taxon>
        <taxon>Heterobranchia</taxon>
        <taxon>Euthyneura</taxon>
        <taxon>Panpulmonata</taxon>
        <taxon>Sacoglossa</taxon>
        <taxon>Placobranchoidea</taxon>
        <taxon>Plakobranchidae</taxon>
        <taxon>Elysia</taxon>
    </lineage>
</organism>
<reference evidence="1 2" key="1">
    <citation type="journal article" date="2021" name="Elife">
        <title>Chloroplast acquisition without the gene transfer in kleptoplastic sea slugs, Plakobranchus ocellatus.</title>
        <authorList>
            <person name="Maeda T."/>
            <person name="Takahashi S."/>
            <person name="Yoshida T."/>
            <person name="Shimamura S."/>
            <person name="Takaki Y."/>
            <person name="Nagai Y."/>
            <person name="Toyoda A."/>
            <person name="Suzuki Y."/>
            <person name="Arimoto A."/>
            <person name="Ishii H."/>
            <person name="Satoh N."/>
            <person name="Nishiyama T."/>
            <person name="Hasebe M."/>
            <person name="Maruyama T."/>
            <person name="Minagawa J."/>
            <person name="Obokata J."/>
            <person name="Shigenobu S."/>
        </authorList>
    </citation>
    <scope>NUCLEOTIDE SEQUENCE [LARGE SCALE GENOMIC DNA]</scope>
</reference>
<evidence type="ECO:0000313" key="1">
    <source>
        <dbReference type="EMBL" id="GFR64308.1"/>
    </source>
</evidence>
<dbReference type="Proteomes" id="UP000762676">
    <property type="component" value="Unassembled WGS sequence"/>
</dbReference>